<name>A0A374PD12_9FIRM</name>
<proteinExistence type="predicted"/>
<evidence type="ECO:0000313" key="2">
    <source>
        <dbReference type="EMBL" id="RGJ07915.1"/>
    </source>
</evidence>
<reference evidence="2 3" key="1">
    <citation type="submission" date="2018-08" db="EMBL/GenBank/DDBJ databases">
        <title>A genome reference for cultivated species of the human gut microbiota.</title>
        <authorList>
            <person name="Zou Y."/>
            <person name="Xue W."/>
            <person name="Luo G."/>
        </authorList>
    </citation>
    <scope>NUCLEOTIDE SEQUENCE [LARGE SCALE GENOMIC DNA]</scope>
    <source>
        <strain evidence="2 3">TM09-12</strain>
    </source>
</reference>
<keyword evidence="1" id="KW-0472">Membrane</keyword>
<feature type="transmembrane region" description="Helical" evidence="1">
    <location>
        <begin position="96"/>
        <end position="119"/>
    </location>
</feature>
<organism evidence="2 3">
    <name type="scientific">Hungatella hathewayi</name>
    <dbReference type="NCBI Taxonomy" id="154046"/>
    <lineage>
        <taxon>Bacteria</taxon>
        <taxon>Bacillati</taxon>
        <taxon>Bacillota</taxon>
        <taxon>Clostridia</taxon>
        <taxon>Lachnospirales</taxon>
        <taxon>Lachnospiraceae</taxon>
        <taxon>Hungatella</taxon>
    </lineage>
</organism>
<protein>
    <submittedName>
        <fullName evidence="2">Uncharacterized protein</fullName>
    </submittedName>
</protein>
<sequence>MERRKRWDAAAAKETVVFRKYEKRYFHKKLAYRIVLGLFLYGFGACLILSLYLTAEEQYRNRRYENIFMTALLNQKNMNGDTEVQETQGSVDPGSYIAGTVIWSVLFLGGYGYYLCSLVQSHQEFQKRSLYCRRTACVGKEDFRISACVDLMTEEGKILEGLTVPLYVLSELELHKPVYLVTTDPKAFYEQADIYPSPYSEKNPLDLPDAAEFFFRR</sequence>
<dbReference type="Proteomes" id="UP000263014">
    <property type="component" value="Unassembled WGS sequence"/>
</dbReference>
<dbReference type="AlphaFoldDB" id="A0A374PD12"/>
<evidence type="ECO:0000313" key="3">
    <source>
        <dbReference type="Proteomes" id="UP000263014"/>
    </source>
</evidence>
<keyword evidence="1" id="KW-0812">Transmembrane</keyword>
<feature type="transmembrane region" description="Helical" evidence="1">
    <location>
        <begin position="30"/>
        <end position="53"/>
    </location>
</feature>
<comment type="caution">
    <text evidence="2">The sequence shown here is derived from an EMBL/GenBank/DDBJ whole genome shotgun (WGS) entry which is preliminary data.</text>
</comment>
<accession>A0A374PD12</accession>
<dbReference type="EMBL" id="QSON01000001">
    <property type="protein sequence ID" value="RGJ07915.1"/>
    <property type="molecule type" value="Genomic_DNA"/>
</dbReference>
<keyword evidence="1" id="KW-1133">Transmembrane helix</keyword>
<gene>
    <name evidence="2" type="ORF">DXD79_00420</name>
</gene>
<dbReference type="RefSeq" id="WP_147338525.1">
    <property type="nucleotide sequence ID" value="NZ_QSON01000001.1"/>
</dbReference>
<evidence type="ECO:0000256" key="1">
    <source>
        <dbReference type="SAM" id="Phobius"/>
    </source>
</evidence>